<evidence type="ECO:0000313" key="2">
    <source>
        <dbReference type="Proteomes" id="UP001056685"/>
    </source>
</evidence>
<dbReference type="EMBL" id="ON529852">
    <property type="protein sequence ID" value="USN13909.1"/>
    <property type="molecule type" value="Genomic_DNA"/>
</dbReference>
<reference evidence="1" key="1">
    <citation type="submission" date="2022-05" db="EMBL/GenBank/DDBJ databases">
        <authorList>
            <person name="Friedrich I."/>
            <person name="Poehlein A."/>
            <person name="Schneider D."/>
            <person name="Hertel R."/>
            <person name="Daniel R."/>
        </authorList>
    </citation>
    <scope>NUCLEOTIDE SEQUENCE</scope>
</reference>
<organism evidence="1 2">
    <name type="scientific">Brevundimonas phage vB_BpoS-Kabachok</name>
    <dbReference type="NCBI Taxonomy" id="2948600"/>
    <lineage>
        <taxon>Viruses</taxon>
        <taxon>Duplodnaviria</taxon>
        <taxon>Heunggongvirae</taxon>
        <taxon>Uroviricota</taxon>
        <taxon>Caudoviricetes</taxon>
        <taxon>Jeanschmidtviridae</taxon>
        <taxon>Marchewkavirus</taxon>
        <taxon>Marchewkavirus kabachok</taxon>
    </lineage>
</organism>
<evidence type="ECO:0000313" key="1">
    <source>
        <dbReference type="EMBL" id="USN13909.1"/>
    </source>
</evidence>
<proteinExistence type="predicted"/>
<accession>A0A9E7MPY3</accession>
<name>A0A9E7MPY3_9CAUD</name>
<gene>
    <name evidence="1" type="ORF">KABACHOK_00730</name>
</gene>
<sequence>MRDPIDALSAFFFGRRAVSVLMLAALLGAGVALEGCRPAPAAAEAKPEPLGRTVTTAPAPGAVRTFTVRYPAGHADTFYIVTQPETGCEYLMSGSESLTPNMARTRNGSVFHAGCRLGAFEDMQR</sequence>
<dbReference type="Proteomes" id="UP001056685">
    <property type="component" value="Segment"/>
</dbReference>
<protein>
    <submittedName>
        <fullName evidence="1">Uncharacterized protein</fullName>
    </submittedName>
</protein>
<keyword evidence="2" id="KW-1185">Reference proteome</keyword>